<protein>
    <submittedName>
        <fullName evidence="1">Uncharacterized protein</fullName>
    </submittedName>
</protein>
<evidence type="ECO:0000313" key="2">
    <source>
        <dbReference type="Proteomes" id="UP000192907"/>
    </source>
</evidence>
<dbReference type="AlphaFoldDB" id="A0A1Y6CPM1"/>
<proteinExistence type="predicted"/>
<name>A0A1Y6CPM1_9BACT</name>
<dbReference type="EMBL" id="FWZT01000036">
    <property type="protein sequence ID" value="SMF81211.1"/>
    <property type="molecule type" value="Genomic_DNA"/>
</dbReference>
<accession>A0A1Y6CPM1</accession>
<keyword evidence="2" id="KW-1185">Reference proteome</keyword>
<dbReference type="Proteomes" id="UP000192907">
    <property type="component" value="Unassembled WGS sequence"/>
</dbReference>
<sequence length="34" mass="3890">MTLVLSEVASRLKLNSINYIEDDCGPFVHEILIR</sequence>
<evidence type="ECO:0000313" key="1">
    <source>
        <dbReference type="EMBL" id="SMF81211.1"/>
    </source>
</evidence>
<organism evidence="1 2">
    <name type="scientific">Pseudobacteriovorax antillogorgiicola</name>
    <dbReference type="NCBI Taxonomy" id="1513793"/>
    <lineage>
        <taxon>Bacteria</taxon>
        <taxon>Pseudomonadati</taxon>
        <taxon>Bdellovibrionota</taxon>
        <taxon>Oligoflexia</taxon>
        <taxon>Oligoflexales</taxon>
        <taxon>Pseudobacteriovoracaceae</taxon>
        <taxon>Pseudobacteriovorax</taxon>
    </lineage>
</organism>
<gene>
    <name evidence="1" type="ORF">SAMN06296036_13629</name>
</gene>
<reference evidence="2" key="1">
    <citation type="submission" date="2017-04" db="EMBL/GenBank/DDBJ databases">
        <authorList>
            <person name="Varghese N."/>
            <person name="Submissions S."/>
        </authorList>
    </citation>
    <scope>NUCLEOTIDE SEQUENCE [LARGE SCALE GENOMIC DNA]</scope>
    <source>
        <strain evidence="2">RKEM611</strain>
    </source>
</reference>